<organism evidence="2 3">
    <name type="scientific">Brevibacterium samyangense</name>
    <dbReference type="NCBI Taxonomy" id="366888"/>
    <lineage>
        <taxon>Bacteria</taxon>
        <taxon>Bacillati</taxon>
        <taxon>Actinomycetota</taxon>
        <taxon>Actinomycetes</taxon>
        <taxon>Micrococcales</taxon>
        <taxon>Brevibacteriaceae</taxon>
        <taxon>Brevibacterium</taxon>
    </lineage>
</organism>
<keyword evidence="3" id="KW-1185">Reference proteome</keyword>
<sequence length="122" mass="12881">MLPGAADTEIRVTIITELRRLRLLDLHPESGTAQGPSCPPSTRQSASSRPAGPSRPAASFCPPSAGKASPTHPTPGVQRSRPALSPNALTPRLHATSHTHDLESVRMVPNYPEPTPSDPKAL</sequence>
<dbReference type="Proteomes" id="UP001500755">
    <property type="component" value="Unassembled WGS sequence"/>
</dbReference>
<feature type="compositionally biased region" description="Low complexity" evidence="1">
    <location>
        <begin position="43"/>
        <end position="59"/>
    </location>
</feature>
<protein>
    <submittedName>
        <fullName evidence="2">Uncharacterized protein</fullName>
    </submittedName>
</protein>
<proteinExistence type="predicted"/>
<reference evidence="2 3" key="1">
    <citation type="journal article" date="2019" name="Int. J. Syst. Evol. Microbiol.">
        <title>The Global Catalogue of Microorganisms (GCM) 10K type strain sequencing project: providing services to taxonomists for standard genome sequencing and annotation.</title>
        <authorList>
            <consortium name="The Broad Institute Genomics Platform"/>
            <consortium name="The Broad Institute Genome Sequencing Center for Infectious Disease"/>
            <person name="Wu L."/>
            <person name="Ma J."/>
        </authorList>
    </citation>
    <scope>NUCLEOTIDE SEQUENCE [LARGE SCALE GENOMIC DNA]</scope>
    <source>
        <strain evidence="2 3">JCM 14546</strain>
    </source>
</reference>
<evidence type="ECO:0000313" key="2">
    <source>
        <dbReference type="EMBL" id="GAA2003134.1"/>
    </source>
</evidence>
<evidence type="ECO:0000256" key="1">
    <source>
        <dbReference type="SAM" id="MobiDB-lite"/>
    </source>
</evidence>
<evidence type="ECO:0000313" key="3">
    <source>
        <dbReference type="Proteomes" id="UP001500755"/>
    </source>
</evidence>
<feature type="compositionally biased region" description="Pro residues" evidence="1">
    <location>
        <begin position="111"/>
        <end position="122"/>
    </location>
</feature>
<accession>A0ABN2TA69</accession>
<gene>
    <name evidence="2" type="ORF">GCM10009755_10090</name>
</gene>
<dbReference type="EMBL" id="BAAANO010000009">
    <property type="protein sequence ID" value="GAA2003134.1"/>
    <property type="molecule type" value="Genomic_DNA"/>
</dbReference>
<comment type="caution">
    <text evidence="2">The sequence shown here is derived from an EMBL/GenBank/DDBJ whole genome shotgun (WGS) entry which is preliminary data.</text>
</comment>
<feature type="region of interest" description="Disordered" evidence="1">
    <location>
        <begin position="26"/>
        <end position="122"/>
    </location>
</feature>
<name>A0ABN2TA69_9MICO</name>